<dbReference type="CDD" id="cd23767">
    <property type="entry name" value="IQCD"/>
    <property type="match status" value="1"/>
</dbReference>
<dbReference type="Proteomes" id="UP000000600">
    <property type="component" value="Unassembled WGS sequence"/>
</dbReference>
<organism evidence="2 3">
    <name type="scientific">Paramecium tetraurelia</name>
    <dbReference type="NCBI Taxonomy" id="5888"/>
    <lineage>
        <taxon>Eukaryota</taxon>
        <taxon>Sar</taxon>
        <taxon>Alveolata</taxon>
        <taxon>Ciliophora</taxon>
        <taxon>Intramacronucleata</taxon>
        <taxon>Oligohymenophorea</taxon>
        <taxon>Peniculida</taxon>
        <taxon>Parameciidae</taxon>
        <taxon>Paramecium</taxon>
    </lineage>
</organism>
<dbReference type="Gene3D" id="2.20.110.10">
    <property type="entry name" value="Histone H3 K4-specific methyltransferase SET7/9 N-terminal domain"/>
    <property type="match status" value="1"/>
</dbReference>
<dbReference type="GeneID" id="5041861"/>
<feature type="compositionally biased region" description="Basic and acidic residues" evidence="1">
    <location>
        <begin position="54"/>
        <end position="73"/>
    </location>
</feature>
<dbReference type="PROSITE" id="PS50096">
    <property type="entry name" value="IQ"/>
    <property type="match status" value="1"/>
</dbReference>
<accession>A0E062</accession>
<dbReference type="SUPFAM" id="SSF82185">
    <property type="entry name" value="Histone H3 K4-specific methyltransferase SET7/9 N-terminal domain"/>
    <property type="match status" value="1"/>
</dbReference>
<dbReference type="PANTHER" id="PTHR43215">
    <property type="entry name" value="RADIAL SPOKE HEAD 1 HOMOLOG"/>
    <property type="match status" value="1"/>
</dbReference>
<sequence length="219" mass="25170">MGICTSDPLPGGVDQSETKPEDIKPVVDQSSQQFQKEENEAALKIQTGLRGKKAKQELQKKKEELEQDKPKEWEEYEEKFEEPELPKTFKDRVNYKPTNEDRIFPPYLGPEGSVYNGQWNKGEVNGYGQMLKPDGTYLKGLWKQNIFQEGGILYPNGDYYIGTSKHGQRFFANGLIYHGETDFGVPHGHGEETHPDGRKNEAFYQQGQKVQQEHNHQNH</sequence>
<keyword evidence="3" id="KW-1185">Reference proteome</keyword>
<feature type="compositionally biased region" description="Basic and acidic residues" evidence="1">
    <location>
        <begin position="16"/>
        <end position="25"/>
    </location>
</feature>
<dbReference type="InParanoid" id="A0E062"/>
<dbReference type="HOGENOM" id="CLU_1269049_0_0_1"/>
<dbReference type="KEGG" id="ptm:GSPATT00021847001"/>
<evidence type="ECO:0000256" key="1">
    <source>
        <dbReference type="SAM" id="MobiDB-lite"/>
    </source>
</evidence>
<dbReference type="AlphaFoldDB" id="A0E062"/>
<dbReference type="EMBL" id="CT868651">
    <property type="protein sequence ID" value="CAK88679.1"/>
    <property type="molecule type" value="Genomic_DNA"/>
</dbReference>
<protein>
    <recommendedName>
        <fullName evidence="4">MORN repeat protein</fullName>
    </recommendedName>
</protein>
<proteinExistence type="predicted"/>
<gene>
    <name evidence="2" type="ORF">GSPATT00021847001</name>
</gene>
<dbReference type="STRING" id="5888.A0E062"/>
<reference evidence="2 3" key="1">
    <citation type="journal article" date="2006" name="Nature">
        <title>Global trends of whole-genome duplications revealed by the ciliate Paramecium tetraurelia.</title>
        <authorList>
            <consortium name="Genoscope"/>
            <person name="Aury J.-M."/>
            <person name="Jaillon O."/>
            <person name="Duret L."/>
            <person name="Noel B."/>
            <person name="Jubin C."/>
            <person name="Porcel B.M."/>
            <person name="Segurens B."/>
            <person name="Daubin V."/>
            <person name="Anthouard V."/>
            <person name="Aiach N."/>
            <person name="Arnaiz O."/>
            <person name="Billaut A."/>
            <person name="Beisson J."/>
            <person name="Blanc I."/>
            <person name="Bouhouche K."/>
            <person name="Camara F."/>
            <person name="Duharcourt S."/>
            <person name="Guigo R."/>
            <person name="Gogendeau D."/>
            <person name="Katinka M."/>
            <person name="Keller A.-M."/>
            <person name="Kissmehl R."/>
            <person name="Klotz C."/>
            <person name="Koll F."/>
            <person name="Le Moue A."/>
            <person name="Lepere C."/>
            <person name="Malinsky S."/>
            <person name="Nowacki M."/>
            <person name="Nowak J.K."/>
            <person name="Plattner H."/>
            <person name="Poulain J."/>
            <person name="Ruiz F."/>
            <person name="Serrano V."/>
            <person name="Zagulski M."/>
            <person name="Dessen P."/>
            <person name="Betermier M."/>
            <person name="Weissenbach J."/>
            <person name="Scarpelli C."/>
            <person name="Schachter V."/>
            <person name="Sperling L."/>
            <person name="Meyer E."/>
            <person name="Cohen J."/>
            <person name="Wincker P."/>
        </authorList>
    </citation>
    <scope>NUCLEOTIDE SEQUENCE [LARGE SCALE GENOMIC DNA]</scope>
    <source>
        <strain evidence="2 3">Stock d4-2</strain>
    </source>
</reference>
<evidence type="ECO:0000313" key="3">
    <source>
        <dbReference type="Proteomes" id="UP000000600"/>
    </source>
</evidence>
<dbReference type="OrthoDB" id="300500at2759"/>
<name>A0E062_PARTE</name>
<feature type="region of interest" description="Disordered" evidence="1">
    <location>
        <begin position="1"/>
        <end position="79"/>
    </location>
</feature>
<dbReference type="OMA" id="QDKPKEW"/>
<evidence type="ECO:0008006" key="4">
    <source>
        <dbReference type="Google" id="ProtNLM"/>
    </source>
</evidence>
<dbReference type="PANTHER" id="PTHR43215:SF14">
    <property type="entry name" value="RADIAL SPOKE HEAD 1 HOMOLOG"/>
    <property type="match status" value="1"/>
</dbReference>
<evidence type="ECO:0000313" key="2">
    <source>
        <dbReference type="EMBL" id="CAK88679.1"/>
    </source>
</evidence>
<dbReference type="RefSeq" id="XP_001456076.1">
    <property type="nucleotide sequence ID" value="XM_001456039.2"/>
</dbReference>